<keyword evidence="2" id="KW-1185">Reference proteome</keyword>
<reference evidence="1 2" key="1">
    <citation type="submission" date="2020-07" db="EMBL/GenBank/DDBJ databases">
        <title>Vibrio marinisediminis sp. nov., isolated from marine sediment.</title>
        <authorList>
            <person name="Ji X."/>
        </authorList>
    </citation>
    <scope>NUCLEOTIDE SEQUENCE [LARGE SCALE GENOMIC DNA]</scope>
    <source>
        <strain evidence="1 2">404</strain>
    </source>
</reference>
<proteinExistence type="predicted"/>
<accession>A0A7W2FMI8</accession>
<comment type="caution">
    <text evidence="1">The sequence shown here is derived from an EMBL/GenBank/DDBJ whole genome shotgun (WGS) entry which is preliminary data.</text>
</comment>
<dbReference type="AlphaFoldDB" id="A0A7W2FMI8"/>
<sequence length="75" mass="8165">MQYVAIRLFGDGAMKRHKETLEPETTAIGDFDTMSEAIDQACHQLSCNHICHGVLSEGAGKGGFLVIDMQELAQV</sequence>
<dbReference type="RefSeq" id="WP_182105569.1">
    <property type="nucleotide sequence ID" value="NZ_JACFYF010000001.1"/>
</dbReference>
<evidence type="ECO:0000313" key="2">
    <source>
        <dbReference type="Proteomes" id="UP000571701"/>
    </source>
</evidence>
<dbReference type="Proteomes" id="UP000571701">
    <property type="component" value="Unassembled WGS sequence"/>
</dbReference>
<protein>
    <submittedName>
        <fullName evidence="1">Uncharacterized protein</fullName>
    </submittedName>
</protein>
<name>A0A7W2FMI8_9VIBR</name>
<organism evidence="1 2">
    <name type="scientific">Vibrio marinisediminis</name>
    <dbReference type="NCBI Taxonomy" id="2758441"/>
    <lineage>
        <taxon>Bacteria</taxon>
        <taxon>Pseudomonadati</taxon>
        <taxon>Pseudomonadota</taxon>
        <taxon>Gammaproteobacteria</taxon>
        <taxon>Vibrionales</taxon>
        <taxon>Vibrionaceae</taxon>
        <taxon>Vibrio</taxon>
    </lineage>
</organism>
<dbReference type="EMBL" id="JACFYF010000001">
    <property type="protein sequence ID" value="MBA5760862.1"/>
    <property type="molecule type" value="Genomic_DNA"/>
</dbReference>
<evidence type="ECO:0000313" key="1">
    <source>
        <dbReference type="EMBL" id="MBA5760862.1"/>
    </source>
</evidence>
<gene>
    <name evidence="1" type="ORF">H2O73_00795</name>
</gene>